<dbReference type="EMBL" id="BMZN01000001">
    <property type="protein sequence ID" value="GHC37358.1"/>
    <property type="molecule type" value="Genomic_DNA"/>
</dbReference>
<feature type="transmembrane region" description="Helical" evidence="1">
    <location>
        <begin position="51"/>
        <end position="69"/>
    </location>
</feature>
<evidence type="ECO:0000256" key="1">
    <source>
        <dbReference type="SAM" id="Phobius"/>
    </source>
</evidence>
<proteinExistence type="predicted"/>
<comment type="caution">
    <text evidence="2">The sequence shown here is derived from an EMBL/GenBank/DDBJ whole genome shotgun (WGS) entry which is preliminary data.</text>
</comment>
<sequence length="72" mass="7939">MQSNNLSNPQNSLKPKQEATGLSIWVGTWAMLAGILLFAERIGWLSPDIKWGAPLALVMVGVSVIYDNLRTR</sequence>
<keyword evidence="1" id="KW-0812">Transmembrane</keyword>
<dbReference type="Proteomes" id="UP000608923">
    <property type="component" value="Unassembled WGS sequence"/>
</dbReference>
<feature type="transmembrane region" description="Helical" evidence="1">
    <location>
        <begin position="21"/>
        <end position="39"/>
    </location>
</feature>
<organism evidence="2 3">
    <name type="scientific">Alcaligenes pakistanensis</name>
    <dbReference type="NCBI Taxonomy" id="1482717"/>
    <lineage>
        <taxon>Bacteria</taxon>
        <taxon>Pseudomonadati</taxon>
        <taxon>Pseudomonadota</taxon>
        <taxon>Betaproteobacteria</taxon>
        <taxon>Burkholderiales</taxon>
        <taxon>Alcaligenaceae</taxon>
        <taxon>Alcaligenes</taxon>
    </lineage>
</organism>
<gene>
    <name evidence="2" type="ORF">GCM10010096_03540</name>
</gene>
<name>A0A8H9IJF4_9BURK</name>
<dbReference type="AlphaFoldDB" id="A0A8H9IJF4"/>
<evidence type="ECO:0000313" key="3">
    <source>
        <dbReference type="Proteomes" id="UP000608923"/>
    </source>
</evidence>
<evidence type="ECO:0000313" key="2">
    <source>
        <dbReference type="EMBL" id="GHC37358.1"/>
    </source>
</evidence>
<reference evidence="3" key="1">
    <citation type="journal article" date="2019" name="Int. J. Syst. Evol. Microbiol.">
        <title>The Global Catalogue of Microorganisms (GCM) 10K type strain sequencing project: providing services to taxonomists for standard genome sequencing and annotation.</title>
        <authorList>
            <consortium name="The Broad Institute Genomics Platform"/>
            <consortium name="The Broad Institute Genome Sequencing Center for Infectious Disease"/>
            <person name="Wu L."/>
            <person name="Ma J."/>
        </authorList>
    </citation>
    <scope>NUCLEOTIDE SEQUENCE [LARGE SCALE GENOMIC DNA]</scope>
    <source>
        <strain evidence="3">KCTC 42083</strain>
    </source>
</reference>
<protein>
    <recommendedName>
        <fullName evidence="4">DUF5668 domain-containing protein</fullName>
    </recommendedName>
</protein>
<accession>A0A8H9IJF4</accession>
<evidence type="ECO:0008006" key="4">
    <source>
        <dbReference type="Google" id="ProtNLM"/>
    </source>
</evidence>
<keyword evidence="1" id="KW-0472">Membrane</keyword>
<keyword evidence="1" id="KW-1133">Transmembrane helix</keyword>
<keyword evidence="3" id="KW-1185">Reference proteome</keyword>